<keyword evidence="1" id="KW-0813">Transport</keyword>
<evidence type="ECO:0000256" key="4">
    <source>
        <dbReference type="ARBA" id="ARBA00023002"/>
    </source>
</evidence>
<dbReference type="Proteomes" id="UP000183413">
    <property type="component" value="Unassembled WGS sequence"/>
</dbReference>
<feature type="region of interest" description="Disordered" evidence="7">
    <location>
        <begin position="690"/>
        <end position="713"/>
    </location>
</feature>
<dbReference type="InterPro" id="IPR017896">
    <property type="entry name" value="4Fe4S_Fe-S-bd"/>
</dbReference>
<keyword evidence="5" id="KW-0408">Iron</keyword>
<keyword evidence="2" id="KW-0479">Metal-binding</keyword>
<dbReference type="SUPFAM" id="SSF52922">
    <property type="entry name" value="TK C-terminal domain-like"/>
    <property type="match status" value="1"/>
</dbReference>
<evidence type="ECO:0000256" key="5">
    <source>
        <dbReference type="ARBA" id="ARBA00023004"/>
    </source>
</evidence>
<keyword evidence="10" id="KW-1185">Reference proteome</keyword>
<dbReference type="SUPFAM" id="SSF53323">
    <property type="entry name" value="Pyruvate-ferredoxin oxidoreductase, PFOR, domain III"/>
    <property type="match status" value="1"/>
</dbReference>
<dbReference type="InterPro" id="IPR002880">
    <property type="entry name" value="Pyrv_Fd/Flavodoxin_OxRdtase_N"/>
</dbReference>
<dbReference type="RefSeq" id="WP_075021917.1">
    <property type="nucleotide sequence ID" value="NZ_FOVH01000007.1"/>
</dbReference>
<dbReference type="eggNOG" id="COG1014">
    <property type="taxonomic scope" value="Bacteria"/>
</dbReference>
<keyword evidence="4" id="KW-0560">Oxidoreductase</keyword>
<proteinExistence type="predicted"/>
<name>A0A1I5I3H0_9ACTN</name>
<feature type="compositionally biased region" description="Basic residues" evidence="7">
    <location>
        <begin position="695"/>
        <end position="705"/>
    </location>
</feature>
<dbReference type="AlphaFoldDB" id="A0A1I5I3H0"/>
<dbReference type="EMBL" id="FOVH01000007">
    <property type="protein sequence ID" value="SFO55112.1"/>
    <property type="molecule type" value="Genomic_DNA"/>
</dbReference>
<dbReference type="InterPro" id="IPR046667">
    <property type="entry name" value="DUF6537"/>
</dbReference>
<dbReference type="InterPro" id="IPR009014">
    <property type="entry name" value="Transketo_C/PFOR_II"/>
</dbReference>
<dbReference type="NCBIfam" id="NF009589">
    <property type="entry name" value="PRK13030.1"/>
    <property type="match status" value="1"/>
</dbReference>
<dbReference type="GO" id="GO:0051539">
    <property type="term" value="F:4 iron, 4 sulfur cluster binding"/>
    <property type="evidence" value="ECO:0007669"/>
    <property type="project" value="UniProtKB-KW"/>
</dbReference>
<evidence type="ECO:0000313" key="9">
    <source>
        <dbReference type="EMBL" id="SFO55112.1"/>
    </source>
</evidence>
<dbReference type="InterPro" id="IPR002869">
    <property type="entry name" value="Pyrv_flavodox_OxRed_cen"/>
</dbReference>
<reference evidence="9 10" key="1">
    <citation type="submission" date="2016-10" db="EMBL/GenBank/DDBJ databases">
        <authorList>
            <person name="de Groot N.N."/>
        </authorList>
    </citation>
    <scope>NUCLEOTIDE SEQUENCE [LARGE SCALE GENOMIC DNA]</scope>
    <source>
        <strain evidence="9 10">DSM 43067</strain>
    </source>
</reference>
<feature type="domain" description="4Fe-4S ferredoxin-type" evidence="8">
    <location>
        <begin position="630"/>
        <end position="662"/>
    </location>
</feature>
<dbReference type="GO" id="GO:0016625">
    <property type="term" value="F:oxidoreductase activity, acting on the aldehyde or oxo group of donors, iron-sulfur protein as acceptor"/>
    <property type="evidence" value="ECO:0007669"/>
    <property type="project" value="UniProtKB-ARBA"/>
</dbReference>
<dbReference type="SUPFAM" id="SSF52518">
    <property type="entry name" value="Thiamin diphosphate-binding fold (THDP-binding)"/>
    <property type="match status" value="2"/>
</dbReference>
<evidence type="ECO:0000259" key="8">
    <source>
        <dbReference type="PROSITE" id="PS51379"/>
    </source>
</evidence>
<dbReference type="InParanoid" id="A0A1I5I3H0"/>
<dbReference type="STRING" id="1993.SAMN04489713_10798"/>
<keyword evidence="2" id="KW-0004">4Fe-4S</keyword>
<evidence type="ECO:0000256" key="3">
    <source>
        <dbReference type="ARBA" id="ARBA00022982"/>
    </source>
</evidence>
<dbReference type="Gene3D" id="3.40.50.970">
    <property type="match status" value="2"/>
</dbReference>
<dbReference type="CDD" id="cd07034">
    <property type="entry name" value="TPP_PYR_PFOR_IOR-alpha_like"/>
    <property type="match status" value="1"/>
</dbReference>
<evidence type="ECO:0000256" key="7">
    <source>
        <dbReference type="SAM" id="MobiDB-lite"/>
    </source>
</evidence>
<dbReference type="PANTHER" id="PTHR48084:SF3">
    <property type="entry name" value="SUBUNIT OF PYRUVATE:FLAVODOXIN OXIDOREDUCTASE"/>
    <property type="match status" value="1"/>
</dbReference>
<evidence type="ECO:0000256" key="1">
    <source>
        <dbReference type="ARBA" id="ARBA00022448"/>
    </source>
</evidence>
<dbReference type="InterPro" id="IPR019752">
    <property type="entry name" value="Pyrv/ketoisovalerate_OxRed_cat"/>
</dbReference>
<keyword evidence="3" id="KW-0249">Electron transport</keyword>
<protein>
    <submittedName>
        <fullName evidence="9">Indolepyruvate ferredoxin oxidoreductase</fullName>
    </submittedName>
</protein>
<dbReference type="PANTHER" id="PTHR48084">
    <property type="entry name" value="2-OXOGLUTARATE OXIDOREDUCTASE SUBUNIT KORB-RELATED"/>
    <property type="match status" value="1"/>
</dbReference>
<evidence type="ECO:0000313" key="10">
    <source>
        <dbReference type="Proteomes" id="UP000183413"/>
    </source>
</evidence>
<keyword evidence="6" id="KW-0411">Iron-sulfur</keyword>
<dbReference type="Pfam" id="PF20169">
    <property type="entry name" value="DUF6537"/>
    <property type="match status" value="1"/>
</dbReference>
<dbReference type="PROSITE" id="PS51379">
    <property type="entry name" value="4FE4S_FER_2"/>
    <property type="match status" value="1"/>
</dbReference>
<dbReference type="eggNOG" id="COG4231">
    <property type="taxonomic scope" value="Bacteria"/>
</dbReference>
<dbReference type="GO" id="GO:0030976">
    <property type="term" value="F:thiamine pyrophosphate binding"/>
    <property type="evidence" value="ECO:0007669"/>
    <property type="project" value="InterPro"/>
</dbReference>
<dbReference type="InterPro" id="IPR029061">
    <property type="entry name" value="THDP-binding"/>
</dbReference>
<dbReference type="InterPro" id="IPR011766">
    <property type="entry name" value="TPP_enzyme_TPP-bd"/>
</dbReference>
<keyword evidence="9" id="KW-0670">Pyruvate</keyword>
<evidence type="ECO:0000256" key="2">
    <source>
        <dbReference type="ARBA" id="ARBA00022485"/>
    </source>
</evidence>
<dbReference type="NCBIfam" id="NF009588">
    <property type="entry name" value="PRK13029.1"/>
    <property type="match status" value="1"/>
</dbReference>
<dbReference type="Pfam" id="PF02775">
    <property type="entry name" value="TPP_enzyme_C"/>
    <property type="match status" value="1"/>
</dbReference>
<dbReference type="InterPro" id="IPR051457">
    <property type="entry name" value="2-oxoacid:Fd_oxidoreductase"/>
</dbReference>
<gene>
    <name evidence="9" type="ORF">SAMN04489713_10798</name>
</gene>
<organism evidence="9 10">
    <name type="scientific">Actinomadura madurae</name>
    <dbReference type="NCBI Taxonomy" id="1993"/>
    <lineage>
        <taxon>Bacteria</taxon>
        <taxon>Bacillati</taxon>
        <taxon>Actinomycetota</taxon>
        <taxon>Actinomycetes</taxon>
        <taxon>Streptosporangiales</taxon>
        <taxon>Thermomonosporaceae</taxon>
        <taxon>Actinomadura</taxon>
    </lineage>
</organism>
<accession>A0A1I5I3H0</accession>
<evidence type="ECO:0000256" key="6">
    <source>
        <dbReference type="ARBA" id="ARBA00023014"/>
    </source>
</evidence>
<sequence length="1154" mass="123257">MTAGALSETAETTGDYRLEAKYEVGDERVLLTGVQAIARALIEQHARDVARGRNTSVFVSGYQGSPLGGLDSLLASIPGLREDHQVHLSPGVNEELAATAVWGTQMQLPDDERTVDGVVGVWYGKGPGLDRATDAIRHATMYGTDPRGGVVAFVGDDPSSKSSTLPYASDATLAALNMPFFTPRNGTEVVLHTLAAVELSRFTGCWVGVKVLSDVADGVWTVAHGFQAVEFNHPEVMWRGRPWVYAQQPVHTPGESLRVEAELTGPRWAAVEAFLAANDLDRVRSATPRPRFGVIGSGVAVDAAVQAFQDLGLDPGAVATAGISIAGVAAPYPLDRGRIRAFAEGLDTILVVEEKAPVIERQVKDILYSLEHRPTVLGKRDAQGAALVPGDGELLPERLHDPIRRAFGGGIALRRPPYQRRRLGLLPVQRTPYFCSGCPHNSSTVVPDGSIAGGGIGCHTLASVSARQDSAITGWTQMGGEGAQWIGQAAWSSHRHIFQNVGDGTFFHSGQLAVQAAVAAGVNITYKVLYNSAVAMTGAQDPQAGLPVPALARKLLAEGVVRIIVCADEPERYRRIKMPRNAVVWPRERLDEAQRILREVDGVTVLVYDQQCAANARRLRKRGKLPPRPSRVVINQEVCEGCGDCGVKSNCLSVQPIDTDLGRKTRIDQTSCNTDYSCLAGDCPSFVTVTDSGRRKSPRTKRKLPKPPAAPDVSIERAGTDVFMAGIGGTGIVTVNQIIATAALTAGYEVVGLDQTGLSQKAGPVVSHLRLVQRGDAASNRVGEGAADLFLAFDLLVAAEEKNASRVAPGRTTIVASTSITPTGDMVADASVAYPGTDTLLDRLAGPDTDLVGVDALKICETLFGSIQSANLLLVGAACQTGRLPIPAQAIEDAITLNGVAVAANISAFRWGRAIAADPTNAPVPSPGVPRTPSARVAQHIDASGFTGETRRIVVDRAARLEAYQGPKLAVEYVGRVSTVWAKERKLGDGSALSEQVARHLYKLTAYKDEYEVARLLTAPEFLASVRAEGGSGRAAFNLHPPTLRALGMGRKLQLGPSSRPVLRALASLKFLRGHWYDPFAHTAVRRLERRVLADYVELVGRLTDGLSSTNYSLATRIAALPDQLRGYEDVKLRSAEAYERELATLSADWRATL</sequence>
<dbReference type="GO" id="GO:0000287">
    <property type="term" value="F:magnesium ion binding"/>
    <property type="evidence" value="ECO:0007669"/>
    <property type="project" value="UniProtKB-ARBA"/>
</dbReference>
<dbReference type="GO" id="GO:0045333">
    <property type="term" value="P:cellular respiration"/>
    <property type="evidence" value="ECO:0007669"/>
    <property type="project" value="UniProtKB-ARBA"/>
</dbReference>
<dbReference type="Gene3D" id="3.40.920.10">
    <property type="entry name" value="Pyruvate-ferredoxin oxidoreductase, PFOR, domain III"/>
    <property type="match status" value="1"/>
</dbReference>
<dbReference type="Pfam" id="PF01558">
    <property type="entry name" value="POR"/>
    <property type="match status" value="1"/>
</dbReference>